<feature type="transmembrane region" description="Helical" evidence="1">
    <location>
        <begin position="87"/>
        <end position="108"/>
    </location>
</feature>
<evidence type="ECO:0000256" key="1">
    <source>
        <dbReference type="SAM" id="Phobius"/>
    </source>
</evidence>
<name>A0A6I1MMU0_9CLOT</name>
<keyword evidence="3" id="KW-1185">Reference proteome</keyword>
<evidence type="ECO:0000313" key="3">
    <source>
        <dbReference type="Proteomes" id="UP000430345"/>
    </source>
</evidence>
<comment type="caution">
    <text evidence="2">The sequence shown here is derived from an EMBL/GenBank/DDBJ whole genome shotgun (WGS) entry which is preliminary data.</text>
</comment>
<keyword evidence="1" id="KW-1133">Transmembrane helix</keyword>
<dbReference type="RefSeq" id="WP_152886710.1">
    <property type="nucleotide sequence ID" value="NZ_WHJC01000002.1"/>
</dbReference>
<sequence>MNFNFLKSGIVEVQVIVFNREQLLNALWNRGIKIHNVKKKDVSTLIMTIDYINYKEVKDVVKRLNGKINIVSKKGMIFFVKGLKTKIGILIGIVLFIIILGYLSTFVWRIDIDTKRYLAPFEVREELKNMGVKPGINKNKLNVYELEKKLEDSNGNIMWVNARIEGSTLKIKIEEKITPPMRQNNETVKNVLASMDGEVKRIYTTAGTAIVKPGDMIKRGDVLIEPHQGKEGLEYETKAIGKVIANTFYEKTLDIQVEGNVEERTGNIEEEIYIEICGKKIYLKKPTKVFESYDKIERSNKFIHKNIYYEKTNKELKNSKDEIINKTVELLNEEVLKEVTKQARVVDKIISTENLGDGKIRLKVMFVIEQDIAINY</sequence>
<dbReference type="NCBIfam" id="TIGR02876">
    <property type="entry name" value="spore_yqfD"/>
    <property type="match status" value="1"/>
</dbReference>
<keyword evidence="1" id="KW-0472">Membrane</keyword>
<dbReference type="OrthoDB" id="1640349at2"/>
<organism evidence="2 3">
    <name type="scientific">Clostridium tarantellae</name>
    <dbReference type="NCBI Taxonomy" id="39493"/>
    <lineage>
        <taxon>Bacteria</taxon>
        <taxon>Bacillati</taxon>
        <taxon>Bacillota</taxon>
        <taxon>Clostridia</taxon>
        <taxon>Eubacteriales</taxon>
        <taxon>Clostridiaceae</taxon>
        <taxon>Clostridium</taxon>
    </lineage>
</organism>
<accession>A0A6I1MMU0</accession>
<protein>
    <submittedName>
        <fullName evidence="2">Sporulation protein YqfD</fullName>
    </submittedName>
</protein>
<gene>
    <name evidence="2" type="primary">yqfD</name>
    <name evidence="2" type="ORF">GBZ86_00485</name>
</gene>
<dbReference type="InterPro" id="IPR010690">
    <property type="entry name" value="YqfD"/>
</dbReference>
<evidence type="ECO:0000313" key="2">
    <source>
        <dbReference type="EMBL" id="MPQ42241.1"/>
    </source>
</evidence>
<dbReference type="Pfam" id="PF06898">
    <property type="entry name" value="YqfD"/>
    <property type="match status" value="1"/>
</dbReference>
<dbReference type="AlphaFoldDB" id="A0A6I1MMU0"/>
<keyword evidence="1" id="KW-0812">Transmembrane</keyword>
<dbReference type="EMBL" id="WHJC01000002">
    <property type="protein sequence ID" value="MPQ42241.1"/>
    <property type="molecule type" value="Genomic_DNA"/>
</dbReference>
<reference evidence="2 3" key="1">
    <citation type="submission" date="2019-10" db="EMBL/GenBank/DDBJ databases">
        <title>The Genome Sequence of Clostridium tarantellae Isolated from Fish Brain.</title>
        <authorList>
            <person name="Bano L."/>
            <person name="Kiel M."/>
            <person name="Sales G."/>
            <person name="Doxey A.C."/>
            <person name="Mansfield M.J."/>
            <person name="Schiavone M."/>
            <person name="Rossetto O."/>
            <person name="Pirazzini M."/>
            <person name="Dobrindt U."/>
            <person name="Montecucco C."/>
        </authorList>
    </citation>
    <scope>NUCLEOTIDE SEQUENCE [LARGE SCALE GENOMIC DNA]</scope>
    <source>
        <strain evidence="2 3">DSM 3997</strain>
    </source>
</reference>
<dbReference type="Proteomes" id="UP000430345">
    <property type="component" value="Unassembled WGS sequence"/>
</dbReference>
<proteinExistence type="predicted"/>